<dbReference type="Pfam" id="PF00072">
    <property type="entry name" value="Response_reg"/>
    <property type="match status" value="1"/>
</dbReference>
<name>A0AAP6JF58_9GAMM</name>
<dbReference type="SMART" id="SM00448">
    <property type="entry name" value="REC"/>
    <property type="match status" value="1"/>
</dbReference>
<sequence>MSDNAEARPKLLVADDSKVMRLSAKKILEPEFELVVEPDGVAAWERLSKERDILALFSDVGMPGMDGYQLLERIRSSEDSLLQALPVIIVTGNDEESARDKALEKGATDFITKPFDRTQLLARARAHASHDRMRRRARELEASNVEDSVTGLGNARYFEKRLREARAHCLRHGYPLALLRVDLMDFEALVKRRGKRVAADVLREVGAVLQDSLREEDVVARLGGARFAVICPDNDRSGAKALAERLVETLGGTKFAAEHQATVAPVAGVYLASDSADEKLEAIYQSVQAALSEAGQRGPGTVMVHPPTAEAEPDQARSRMEGALYDRLHKMLSRLPGESADRVIARLQEAFGGSRDSA</sequence>
<dbReference type="InterPro" id="IPR043128">
    <property type="entry name" value="Rev_trsase/Diguanyl_cyclase"/>
</dbReference>
<dbReference type="EC" id="2.7.7.65" evidence="5"/>
<evidence type="ECO:0000259" key="3">
    <source>
        <dbReference type="PROSITE" id="PS50110"/>
    </source>
</evidence>
<dbReference type="Gene3D" id="3.30.70.270">
    <property type="match status" value="1"/>
</dbReference>
<keyword evidence="6" id="KW-1185">Reference proteome</keyword>
<evidence type="ECO:0000313" key="6">
    <source>
        <dbReference type="Proteomes" id="UP001302316"/>
    </source>
</evidence>
<dbReference type="AlphaFoldDB" id="A0AAP6JF58"/>
<keyword evidence="5" id="KW-0548">Nucleotidyltransferase</keyword>
<dbReference type="Gene3D" id="3.40.50.2300">
    <property type="match status" value="1"/>
</dbReference>
<dbReference type="GO" id="GO:0000160">
    <property type="term" value="P:phosphorelay signal transduction system"/>
    <property type="evidence" value="ECO:0007669"/>
    <property type="project" value="InterPro"/>
</dbReference>
<gene>
    <name evidence="5" type="ORF">VCB98_08570</name>
</gene>
<dbReference type="InterPro" id="IPR029787">
    <property type="entry name" value="Nucleotide_cyclase"/>
</dbReference>
<comment type="caution">
    <text evidence="5">The sequence shown here is derived from an EMBL/GenBank/DDBJ whole genome shotgun (WGS) entry which is preliminary data.</text>
</comment>
<keyword evidence="1 2" id="KW-0597">Phosphoprotein</keyword>
<dbReference type="InterPro" id="IPR001789">
    <property type="entry name" value="Sig_transdc_resp-reg_receiver"/>
</dbReference>
<dbReference type="CDD" id="cd01949">
    <property type="entry name" value="GGDEF"/>
    <property type="match status" value="1"/>
</dbReference>
<dbReference type="NCBIfam" id="TIGR00254">
    <property type="entry name" value="GGDEF"/>
    <property type="match status" value="1"/>
</dbReference>
<feature type="domain" description="GGDEF" evidence="4">
    <location>
        <begin position="174"/>
        <end position="307"/>
    </location>
</feature>
<accession>A0AAP6JF58</accession>
<feature type="domain" description="Response regulatory" evidence="3">
    <location>
        <begin position="10"/>
        <end position="128"/>
    </location>
</feature>
<evidence type="ECO:0000256" key="1">
    <source>
        <dbReference type="ARBA" id="ARBA00022553"/>
    </source>
</evidence>
<dbReference type="Pfam" id="PF00990">
    <property type="entry name" value="GGDEF"/>
    <property type="match status" value="1"/>
</dbReference>
<dbReference type="SUPFAM" id="SSF52172">
    <property type="entry name" value="CheY-like"/>
    <property type="match status" value="1"/>
</dbReference>
<dbReference type="PANTHER" id="PTHR44591">
    <property type="entry name" value="STRESS RESPONSE REGULATOR PROTEIN 1"/>
    <property type="match status" value="1"/>
</dbReference>
<dbReference type="EMBL" id="JAYGII010000016">
    <property type="protein sequence ID" value="MEA5445870.1"/>
    <property type="molecule type" value="Genomic_DNA"/>
</dbReference>
<dbReference type="PROSITE" id="PS50887">
    <property type="entry name" value="GGDEF"/>
    <property type="match status" value="1"/>
</dbReference>
<proteinExistence type="predicted"/>
<organism evidence="5 6">
    <name type="scientific">Natronospira elongata</name>
    <dbReference type="NCBI Taxonomy" id="3110268"/>
    <lineage>
        <taxon>Bacteria</taxon>
        <taxon>Pseudomonadati</taxon>
        <taxon>Pseudomonadota</taxon>
        <taxon>Gammaproteobacteria</taxon>
        <taxon>Natronospirales</taxon>
        <taxon>Natronospiraceae</taxon>
        <taxon>Natronospira</taxon>
    </lineage>
</organism>
<protein>
    <submittedName>
        <fullName evidence="5">Diguanylate cyclase</fullName>
        <ecNumber evidence="5">2.7.7.65</ecNumber>
    </submittedName>
</protein>
<dbReference type="RefSeq" id="WP_346051724.1">
    <property type="nucleotide sequence ID" value="NZ_JAYGII010000016.1"/>
</dbReference>
<dbReference type="SUPFAM" id="SSF55073">
    <property type="entry name" value="Nucleotide cyclase"/>
    <property type="match status" value="1"/>
</dbReference>
<dbReference type="InterPro" id="IPR011006">
    <property type="entry name" value="CheY-like_superfamily"/>
</dbReference>
<reference evidence="5 6" key="1">
    <citation type="submission" date="2023-12" db="EMBL/GenBank/DDBJ databases">
        <title>Whole-genome sequencing of halo(alkali)philic microorganisms from hypersaline lakes.</title>
        <authorList>
            <person name="Sorokin D.Y."/>
            <person name="Merkel A.Y."/>
            <person name="Messina E."/>
            <person name="Yakimov M."/>
        </authorList>
    </citation>
    <scope>NUCLEOTIDE SEQUENCE [LARGE SCALE GENOMIC DNA]</scope>
    <source>
        <strain evidence="5 6">AB-CW1</strain>
    </source>
</reference>
<dbReference type="GO" id="GO:0052621">
    <property type="term" value="F:diguanylate cyclase activity"/>
    <property type="evidence" value="ECO:0007669"/>
    <property type="project" value="UniProtKB-EC"/>
</dbReference>
<dbReference type="InterPro" id="IPR000160">
    <property type="entry name" value="GGDEF_dom"/>
</dbReference>
<evidence type="ECO:0000313" key="5">
    <source>
        <dbReference type="EMBL" id="MEA5445870.1"/>
    </source>
</evidence>
<dbReference type="Proteomes" id="UP001302316">
    <property type="component" value="Unassembled WGS sequence"/>
</dbReference>
<dbReference type="PROSITE" id="PS50110">
    <property type="entry name" value="RESPONSE_REGULATORY"/>
    <property type="match status" value="1"/>
</dbReference>
<keyword evidence="5" id="KW-0808">Transferase</keyword>
<dbReference type="PANTHER" id="PTHR44591:SF3">
    <property type="entry name" value="RESPONSE REGULATORY DOMAIN-CONTAINING PROTEIN"/>
    <property type="match status" value="1"/>
</dbReference>
<dbReference type="InterPro" id="IPR050595">
    <property type="entry name" value="Bact_response_regulator"/>
</dbReference>
<evidence type="ECO:0000256" key="2">
    <source>
        <dbReference type="PROSITE-ProRule" id="PRU00169"/>
    </source>
</evidence>
<feature type="modified residue" description="4-aspartylphosphate" evidence="2">
    <location>
        <position position="59"/>
    </location>
</feature>
<dbReference type="SMART" id="SM00267">
    <property type="entry name" value="GGDEF"/>
    <property type="match status" value="1"/>
</dbReference>
<evidence type="ECO:0000259" key="4">
    <source>
        <dbReference type="PROSITE" id="PS50887"/>
    </source>
</evidence>